<protein>
    <submittedName>
        <fullName evidence="1">Uncharacterized protein</fullName>
    </submittedName>
</protein>
<dbReference type="AlphaFoldDB" id="A0A8J5I4L8"/>
<gene>
    <name evidence="1" type="ORF">JG688_00017949</name>
</gene>
<evidence type="ECO:0000313" key="1">
    <source>
        <dbReference type="EMBL" id="KAG6942741.1"/>
    </source>
</evidence>
<dbReference type="EMBL" id="JAENGY010002967">
    <property type="protein sequence ID" value="KAG6942741.1"/>
    <property type="molecule type" value="Genomic_DNA"/>
</dbReference>
<sequence length="97" mass="11072">GWFLTNLRCSRKTFDAIEVRISQRWAHVFGLPRPNMRFDVRDRVAVALDYLTHECSSYAAGQKVGAGKSQALTYIREVVNHFKHFQDVTGLHASGYT</sequence>
<reference evidence="1" key="1">
    <citation type="submission" date="2021-01" db="EMBL/GenBank/DDBJ databases">
        <title>Phytophthora aleatoria, a newly-described species from Pinus radiata is distinct from Phytophthora cactorum isolates based on comparative genomics.</title>
        <authorList>
            <person name="Mcdougal R."/>
            <person name="Panda P."/>
            <person name="Williams N."/>
            <person name="Studholme D.J."/>
        </authorList>
    </citation>
    <scope>NUCLEOTIDE SEQUENCE</scope>
    <source>
        <strain evidence="1">NZFS 4037</strain>
    </source>
</reference>
<evidence type="ECO:0000313" key="2">
    <source>
        <dbReference type="Proteomes" id="UP000709295"/>
    </source>
</evidence>
<proteinExistence type="predicted"/>
<keyword evidence="2" id="KW-1185">Reference proteome</keyword>
<dbReference type="Proteomes" id="UP000709295">
    <property type="component" value="Unassembled WGS sequence"/>
</dbReference>
<accession>A0A8J5I4L8</accession>
<comment type="caution">
    <text evidence="1">The sequence shown here is derived from an EMBL/GenBank/DDBJ whole genome shotgun (WGS) entry which is preliminary data.</text>
</comment>
<feature type="non-terminal residue" evidence="1">
    <location>
        <position position="1"/>
    </location>
</feature>
<name>A0A8J5I4L8_9STRA</name>
<organism evidence="1 2">
    <name type="scientific">Phytophthora aleatoria</name>
    <dbReference type="NCBI Taxonomy" id="2496075"/>
    <lineage>
        <taxon>Eukaryota</taxon>
        <taxon>Sar</taxon>
        <taxon>Stramenopiles</taxon>
        <taxon>Oomycota</taxon>
        <taxon>Peronosporomycetes</taxon>
        <taxon>Peronosporales</taxon>
        <taxon>Peronosporaceae</taxon>
        <taxon>Phytophthora</taxon>
    </lineage>
</organism>